<dbReference type="PANTHER" id="PTHR42917">
    <property type="entry name" value="2,4-DIENOYL-COA REDUCTASE"/>
    <property type="match status" value="1"/>
</dbReference>
<dbReference type="PANTHER" id="PTHR42917:SF2">
    <property type="entry name" value="2,4-DIENOYL-COA REDUCTASE [(2E)-ENOYL-COA-PRODUCING]"/>
    <property type="match status" value="1"/>
</dbReference>
<accession>A0A2P2E8Y3</accession>
<evidence type="ECO:0000256" key="7">
    <source>
        <dbReference type="ARBA" id="ARBA00023004"/>
    </source>
</evidence>
<dbReference type="EMBL" id="BFBR01000003">
    <property type="protein sequence ID" value="GBF57515.1"/>
    <property type="molecule type" value="Genomic_DNA"/>
</dbReference>
<evidence type="ECO:0000313" key="11">
    <source>
        <dbReference type="EMBL" id="GBF57515.1"/>
    </source>
</evidence>
<dbReference type="InterPro" id="IPR051793">
    <property type="entry name" value="NADH:flavin_oxidoreductase"/>
</dbReference>
<evidence type="ECO:0000256" key="6">
    <source>
        <dbReference type="ARBA" id="ARBA00023002"/>
    </source>
</evidence>
<dbReference type="CDD" id="cd04747">
    <property type="entry name" value="OYE_like_5_FMN"/>
    <property type="match status" value="1"/>
</dbReference>
<name>A0A2P2E8Y3_9PROT</name>
<proteinExistence type="predicted"/>
<sequence length="370" mass="40102">MTDVSALFQPITLRGVTIPNRIVMAPMTRSFSPNGVPGQNVADYYARRAAADVGLIVTEGTVVDRKGASNDANVPRFHGADALEGWAKVAKDVHAQGGKIAPQIWHQGMMRKPGTGHYPEAPTDSPSGLTHAGKAVLPAPTTEEVWDMVQSYARAAAEAVKLGFDAIEIHGAHGYLIDEFFWDVMNARTDRYGGSLPQRATFAAEIVAECRKAVGPTVPIILRFSQWKQQDYTIKLAHTPQELEAFLAPIVAAGVDVLHCSQRRVWEAEFPDVDGEKGLNCAGWTKKVTGLPTITVGSIGLSSDFAGSFRGEGSAKAPLDDVVRRLEKGEYDMVAIGRALLQDPEWAKKVKEGRTDDLMDYDGKALATLY</sequence>
<evidence type="ECO:0000256" key="4">
    <source>
        <dbReference type="ARBA" id="ARBA00022643"/>
    </source>
</evidence>
<dbReference type="InterPro" id="IPR013785">
    <property type="entry name" value="Aldolase_TIM"/>
</dbReference>
<keyword evidence="3" id="KW-0285">Flavoprotein</keyword>
<protein>
    <submittedName>
        <fullName evidence="11">NADH oxidase</fullName>
    </submittedName>
</protein>
<dbReference type="GO" id="GO:0010181">
    <property type="term" value="F:FMN binding"/>
    <property type="evidence" value="ECO:0007669"/>
    <property type="project" value="InterPro"/>
</dbReference>
<dbReference type="AlphaFoldDB" id="A0A2P2E8Y3"/>
<dbReference type="FunFam" id="3.20.20.70:FF:000262">
    <property type="entry name" value="NADH:flavin oxidoreductase"/>
    <property type="match status" value="1"/>
</dbReference>
<evidence type="ECO:0000259" key="10">
    <source>
        <dbReference type="Pfam" id="PF00724"/>
    </source>
</evidence>
<keyword evidence="12" id="KW-1185">Reference proteome</keyword>
<gene>
    <name evidence="11" type="ORF">PbB2_01182</name>
</gene>
<dbReference type="Proteomes" id="UP000245086">
    <property type="component" value="Unassembled WGS sequence"/>
</dbReference>
<comment type="caution">
    <text evidence="11">The sequence shown here is derived from an EMBL/GenBank/DDBJ whole genome shotgun (WGS) entry which is preliminary data.</text>
</comment>
<dbReference type="Pfam" id="PF00724">
    <property type="entry name" value="Oxidored_FMN"/>
    <property type="match status" value="1"/>
</dbReference>
<evidence type="ECO:0000256" key="5">
    <source>
        <dbReference type="ARBA" id="ARBA00022723"/>
    </source>
</evidence>
<dbReference type="OrthoDB" id="9784632at2"/>
<dbReference type="Gene3D" id="3.20.20.70">
    <property type="entry name" value="Aldolase class I"/>
    <property type="match status" value="1"/>
</dbReference>
<keyword evidence="6" id="KW-0560">Oxidoreductase</keyword>
<dbReference type="GO" id="GO:0016491">
    <property type="term" value="F:oxidoreductase activity"/>
    <property type="evidence" value="ECO:0007669"/>
    <property type="project" value="UniProtKB-KW"/>
</dbReference>
<dbReference type="GO" id="GO:0051536">
    <property type="term" value="F:iron-sulfur cluster binding"/>
    <property type="evidence" value="ECO:0007669"/>
    <property type="project" value="UniProtKB-KW"/>
</dbReference>
<comment type="cofactor">
    <cofactor evidence="1">
        <name>FMN</name>
        <dbReference type="ChEBI" id="CHEBI:58210"/>
    </cofactor>
</comment>
<evidence type="ECO:0000256" key="1">
    <source>
        <dbReference type="ARBA" id="ARBA00001917"/>
    </source>
</evidence>
<feature type="domain" description="NADH:flavin oxidoreductase/NADH oxidase N-terminal" evidence="10">
    <location>
        <begin position="7"/>
        <end position="356"/>
    </location>
</feature>
<keyword evidence="5" id="KW-0479">Metal-binding</keyword>
<keyword evidence="7" id="KW-0408">Iron</keyword>
<comment type="cofactor">
    <cofactor evidence="2">
        <name>[4Fe-4S] cluster</name>
        <dbReference type="ChEBI" id="CHEBI:49883"/>
    </cofactor>
</comment>
<evidence type="ECO:0000256" key="9">
    <source>
        <dbReference type="SAM" id="MobiDB-lite"/>
    </source>
</evidence>
<evidence type="ECO:0000256" key="2">
    <source>
        <dbReference type="ARBA" id="ARBA00001966"/>
    </source>
</evidence>
<dbReference type="RefSeq" id="WP_108984401.1">
    <property type="nucleotide sequence ID" value="NZ_BFBR01000003.1"/>
</dbReference>
<reference evidence="11 12" key="1">
    <citation type="journal article" date="2018" name="Genome Announc.">
        <title>Draft Genome Sequence of "Candidatus Phycosocius bacilliformis," an Alphaproteobacterial Ectosymbiont of the Hydrocarbon-Producing Green Alga Botryococcus braunii.</title>
        <authorList>
            <person name="Tanabe Y."/>
            <person name="Yamaguchi H."/>
            <person name="Watanabe M.M."/>
        </authorList>
    </citation>
    <scope>NUCLEOTIDE SEQUENCE [LARGE SCALE GENOMIC DNA]</scope>
    <source>
        <strain evidence="11 12">BOTRYCO-2</strain>
    </source>
</reference>
<organism evidence="11 12">
    <name type="scientific">Candidatus Phycosocius bacilliformis</name>
    <dbReference type="NCBI Taxonomy" id="1445552"/>
    <lineage>
        <taxon>Bacteria</taxon>
        <taxon>Pseudomonadati</taxon>
        <taxon>Pseudomonadota</taxon>
        <taxon>Alphaproteobacteria</taxon>
        <taxon>Caulobacterales</taxon>
        <taxon>Caulobacterales incertae sedis</taxon>
        <taxon>Candidatus Phycosocius</taxon>
    </lineage>
</organism>
<dbReference type="GO" id="GO:0046872">
    <property type="term" value="F:metal ion binding"/>
    <property type="evidence" value="ECO:0007669"/>
    <property type="project" value="UniProtKB-KW"/>
</dbReference>
<keyword evidence="4" id="KW-0288">FMN</keyword>
<dbReference type="InterPro" id="IPR001155">
    <property type="entry name" value="OxRdtase_FMN_N"/>
</dbReference>
<evidence type="ECO:0000256" key="3">
    <source>
        <dbReference type="ARBA" id="ARBA00022630"/>
    </source>
</evidence>
<evidence type="ECO:0000313" key="12">
    <source>
        <dbReference type="Proteomes" id="UP000245086"/>
    </source>
</evidence>
<feature type="region of interest" description="Disordered" evidence="9">
    <location>
        <begin position="114"/>
        <end position="134"/>
    </location>
</feature>
<keyword evidence="8" id="KW-0411">Iron-sulfur</keyword>
<evidence type="ECO:0000256" key="8">
    <source>
        <dbReference type="ARBA" id="ARBA00023014"/>
    </source>
</evidence>
<dbReference type="SUPFAM" id="SSF51395">
    <property type="entry name" value="FMN-linked oxidoreductases"/>
    <property type="match status" value="1"/>
</dbReference>